<dbReference type="Proteomes" id="UP000254020">
    <property type="component" value="Unassembled WGS sequence"/>
</dbReference>
<protein>
    <submittedName>
        <fullName evidence="1">Minor tail protein U</fullName>
    </submittedName>
</protein>
<dbReference type="Pfam" id="PF06141">
    <property type="entry name" value="Phage_tail_U"/>
    <property type="match status" value="1"/>
</dbReference>
<organism evidence="1 2">
    <name type="scientific">Klebsiella pneumoniae subsp. pneumoniae</name>
    <dbReference type="NCBI Taxonomy" id="72407"/>
    <lineage>
        <taxon>Bacteria</taxon>
        <taxon>Pseudomonadati</taxon>
        <taxon>Pseudomonadota</taxon>
        <taxon>Gammaproteobacteria</taxon>
        <taxon>Enterobacterales</taxon>
        <taxon>Enterobacteriaceae</taxon>
        <taxon>Klebsiella/Raoultella group</taxon>
        <taxon>Klebsiella</taxon>
        <taxon>Klebsiella pneumoniae complex</taxon>
    </lineage>
</organism>
<proteinExistence type="predicted"/>
<dbReference type="EMBL" id="UGMA01000004">
    <property type="protein sequence ID" value="STU55396.1"/>
    <property type="molecule type" value="Genomic_DNA"/>
</dbReference>
<evidence type="ECO:0000313" key="2">
    <source>
        <dbReference type="Proteomes" id="UP000254020"/>
    </source>
</evidence>
<gene>
    <name evidence="1" type="ORF">NCTC9504_00287</name>
</gene>
<dbReference type="InterPro" id="IPR035934">
    <property type="entry name" value="Phage_tail_protein-like_sf"/>
</dbReference>
<reference evidence="1 2" key="1">
    <citation type="submission" date="2018-06" db="EMBL/GenBank/DDBJ databases">
        <authorList>
            <consortium name="Pathogen Informatics"/>
            <person name="Doyle S."/>
        </authorList>
    </citation>
    <scope>NUCLEOTIDE SEQUENCE [LARGE SCALE GENOMIC DNA]</scope>
    <source>
        <strain evidence="1 2">NCTC9504</strain>
    </source>
</reference>
<evidence type="ECO:0000313" key="1">
    <source>
        <dbReference type="EMBL" id="STU55396.1"/>
    </source>
</evidence>
<dbReference type="Gene3D" id="3.30.70.1700">
    <property type="entry name" value="Phage minor tail protein U"/>
    <property type="match status" value="1"/>
</dbReference>
<accession>A0A377YWH9</accession>
<dbReference type="SUPFAM" id="SSF143749">
    <property type="entry name" value="Phage tail protein-like"/>
    <property type="match status" value="1"/>
</dbReference>
<name>A0A377YWH9_KLEPN</name>
<sequence length="96" mass="10729">MPAVAVYLTDAKATGSSIDEEEWEAVLHIEVFLKANATDSELDKWMETRIYPAMADVPELASIVETISVAGYDYQRDDEATTWGSADLQYSLTYIM</sequence>
<dbReference type="InterPro" id="IPR038512">
    <property type="entry name" value="GpU-like_sf"/>
</dbReference>
<dbReference type="InterPro" id="IPR009312">
    <property type="entry name" value="Phage_lambda_GpU-like"/>
</dbReference>
<dbReference type="AlphaFoldDB" id="A0A377YWH9"/>